<dbReference type="EMBL" id="MH042221">
    <property type="protein sequence ID" value="AXU93660.1"/>
    <property type="molecule type" value="Genomic_DNA"/>
</dbReference>
<dbReference type="FunFam" id="3.80.10.10:FF:000359">
    <property type="entry name" value="Disease resistance protein (TIR-NBS-LRR class) family"/>
    <property type="match status" value="2"/>
</dbReference>
<dbReference type="Gene3D" id="1.10.8.430">
    <property type="entry name" value="Helical domain of apoptotic protease-activating factors"/>
    <property type="match status" value="1"/>
</dbReference>
<dbReference type="SUPFAM" id="SSF52540">
    <property type="entry name" value="P-loop containing nucleoside triphosphate hydrolases"/>
    <property type="match status" value="1"/>
</dbReference>
<reference evidence="11" key="1">
    <citation type="submission" date="2018-03" db="EMBL/GenBank/DDBJ databases">
        <title>Modulation of ACD6 dependent hyperimmunity by natural alleles of an Arabidopsis thaliana NLR resistance gene.</title>
        <authorList>
            <person name="Zhu W."/>
            <person name="Zaidem M."/>
            <person name="Van de Weyer A.-L."/>
            <person name="Gutaker R.M."/>
            <person name="Chae E."/>
            <person name="Kim S.-T."/>
            <person name="Bemm F."/>
            <person name="Li L."/>
            <person name="Schwab R."/>
            <person name="Unger F."/>
            <person name="Beha M.J."/>
            <person name="Demar M."/>
            <person name="Weigel D."/>
        </authorList>
    </citation>
    <scope>NUCLEOTIDE SEQUENCE</scope>
    <source>
        <strain evidence="11">Scm-0 RPP4/5-T032</strain>
    </source>
</reference>
<name>A0A346XQN1_ARATH</name>
<keyword evidence="8" id="KW-0520">NAD</keyword>
<keyword evidence="4" id="KW-0547">Nucleotide-binding</keyword>
<dbReference type="Pfam" id="PF00931">
    <property type="entry name" value="NB-ARC"/>
    <property type="match status" value="1"/>
</dbReference>
<dbReference type="Pfam" id="PF07725">
    <property type="entry name" value="LRR_3"/>
    <property type="match status" value="2"/>
</dbReference>
<dbReference type="InterPro" id="IPR011713">
    <property type="entry name" value="Leu-rich_rpt_3"/>
</dbReference>
<keyword evidence="3" id="KW-0677">Repeat</keyword>
<evidence type="ECO:0000256" key="5">
    <source>
        <dbReference type="ARBA" id="ARBA00022801"/>
    </source>
</evidence>
<dbReference type="GO" id="GO:0061809">
    <property type="term" value="F:NAD+ nucleosidase activity, cyclic ADP-ribose generating"/>
    <property type="evidence" value="ECO:0007669"/>
    <property type="project" value="UniProtKB-EC"/>
</dbReference>
<evidence type="ECO:0000256" key="8">
    <source>
        <dbReference type="ARBA" id="ARBA00023027"/>
    </source>
</evidence>
<dbReference type="Gene3D" id="3.40.50.300">
    <property type="entry name" value="P-loop containing nucleotide triphosphate hydrolases"/>
    <property type="match status" value="1"/>
</dbReference>
<accession>A0A346XQN1</accession>
<dbReference type="FunFam" id="3.40.50.300:FF:001002">
    <property type="entry name" value="Disease resistance protein (TIR-NBS-LRR class)"/>
    <property type="match status" value="1"/>
</dbReference>
<dbReference type="InterPro" id="IPR002182">
    <property type="entry name" value="NB-ARC"/>
</dbReference>
<keyword evidence="6" id="KW-0611">Plant defense</keyword>
<dbReference type="PANTHER" id="PTHR11017:SF274">
    <property type="entry name" value="ADP-RIBOSYL CYCLASE_CYCLIC ADP-RIBOSE HYDROLASE-RELATED"/>
    <property type="match status" value="1"/>
</dbReference>
<comment type="catalytic activity">
    <reaction evidence="9">
        <text>NAD(+) + H2O = ADP-D-ribose + nicotinamide + H(+)</text>
        <dbReference type="Rhea" id="RHEA:16301"/>
        <dbReference type="ChEBI" id="CHEBI:15377"/>
        <dbReference type="ChEBI" id="CHEBI:15378"/>
        <dbReference type="ChEBI" id="CHEBI:17154"/>
        <dbReference type="ChEBI" id="CHEBI:57540"/>
        <dbReference type="ChEBI" id="CHEBI:57967"/>
        <dbReference type="EC" id="3.2.2.6"/>
    </reaction>
    <physiologicalReaction direction="left-to-right" evidence="9">
        <dbReference type="Rhea" id="RHEA:16302"/>
    </physiologicalReaction>
</comment>
<dbReference type="PROSITE" id="PS50104">
    <property type="entry name" value="TIR"/>
    <property type="match status" value="1"/>
</dbReference>
<dbReference type="InterPro" id="IPR044974">
    <property type="entry name" value="Disease_R_plants"/>
</dbReference>
<dbReference type="PANTHER" id="PTHR11017">
    <property type="entry name" value="LEUCINE-RICH REPEAT-CONTAINING PROTEIN"/>
    <property type="match status" value="1"/>
</dbReference>
<evidence type="ECO:0000256" key="7">
    <source>
        <dbReference type="ARBA" id="ARBA00022840"/>
    </source>
</evidence>
<dbReference type="PRINTS" id="PR00364">
    <property type="entry name" value="DISEASERSIST"/>
</dbReference>
<evidence type="ECO:0000256" key="6">
    <source>
        <dbReference type="ARBA" id="ARBA00022821"/>
    </source>
</evidence>
<evidence type="ECO:0000259" key="10">
    <source>
        <dbReference type="PROSITE" id="PS50104"/>
    </source>
</evidence>
<dbReference type="InterPro" id="IPR042197">
    <property type="entry name" value="Apaf_helical"/>
</dbReference>
<dbReference type="AlphaFoldDB" id="A0A346XQN1"/>
<keyword evidence="7" id="KW-0067">ATP-binding</keyword>
<keyword evidence="2" id="KW-0433">Leucine-rich repeat</keyword>
<dbReference type="InterPro" id="IPR027417">
    <property type="entry name" value="P-loop_NTPase"/>
</dbReference>
<dbReference type="InterPro" id="IPR000157">
    <property type="entry name" value="TIR_dom"/>
</dbReference>
<proteinExistence type="predicted"/>
<dbReference type="Gene3D" id="3.40.50.10140">
    <property type="entry name" value="Toll/interleukin-1 receptor homology (TIR) domain"/>
    <property type="match status" value="1"/>
</dbReference>
<keyword evidence="5" id="KW-0378">Hydrolase</keyword>
<dbReference type="GO" id="GO:0007165">
    <property type="term" value="P:signal transduction"/>
    <property type="evidence" value="ECO:0007669"/>
    <property type="project" value="InterPro"/>
</dbReference>
<evidence type="ECO:0000313" key="11">
    <source>
        <dbReference type="EMBL" id="AXU93660.1"/>
    </source>
</evidence>
<evidence type="ECO:0000256" key="3">
    <source>
        <dbReference type="ARBA" id="ARBA00022737"/>
    </source>
</evidence>
<dbReference type="EC" id="3.2.2.6" evidence="1"/>
<dbReference type="FunFam" id="3.40.50.10140:FF:000007">
    <property type="entry name" value="Disease resistance protein (TIR-NBS-LRR class)"/>
    <property type="match status" value="1"/>
</dbReference>
<dbReference type="GO" id="GO:0043531">
    <property type="term" value="F:ADP binding"/>
    <property type="evidence" value="ECO:0007669"/>
    <property type="project" value="InterPro"/>
</dbReference>
<evidence type="ECO:0000256" key="4">
    <source>
        <dbReference type="ARBA" id="ARBA00022741"/>
    </source>
</evidence>
<dbReference type="InterPro" id="IPR032675">
    <property type="entry name" value="LRR_dom_sf"/>
</dbReference>
<dbReference type="InterPro" id="IPR035897">
    <property type="entry name" value="Toll_tir_struct_dom_sf"/>
</dbReference>
<sequence length="1207" mass="136969">MASSSSSPSSRRYDVFPSFSGVDVRKTFLSHLIEALDRRSINTFMDHGIVRSCIIADELITAIREARISIVIFSENYASSTWCLNELVEIHKCYEKGDQMVIPVFYGVDPSHVRKQIGKFGDVFKKTCEDKPEDQKRRWVKALTDISNLAGEDLRNGPNEAHMVEKIANDVSNKLITRSKCCDGFVGTEAHIEAINLLCLESKEARMVGIWGQSGIGKSTIGRALYSQLSSQFPLRAFLTYKSTSGSDVSGMKLSWEKELLSEILGQKDIKIEHFGVVEQRLKHKKVLILLDDVDNLEFLKTLVGKAEWFGSGSRIIVITQDRQLLKAHEIDLVYEVELPSQGLALKMICRSAFGKDSPPDDYRELAVEVVELAGNLPLGLSVLGSSLKGRDKDEWVKMMPRLRNDSDDKIEETLRVCYDSNVKELLEDDVGLTMLAEKSLIRITPGGYIEMHNLLEKLGREIDRAKSKGNPAKRQFLTNFEDIKEVLTEKTGTETLLGIRLPFEEYFSTRSLLIDKESFKGMRNLQYLKIGHYWSDGDRPQSLVYLPLKLRLLDWDDCPLKSLPSTFKAEYLVNLIMKYSKLEKLWEGTLPLGSLKKMILYHSYKLKKIPDLSLAINLEKVVLGGCVSLVTLPSSIQNATKLIFLDMKYCKKLESFPTDLNLESLKYLNLKGCPNLRYFPAIKISYFPEGGNEIVVEDCFWNKNLPAGLDYLDCLTRCMPCEFRPEQLTFLNVRGYKHEKLWEGIQSLGSLKRMNLSESENLTEIPDLSKATNLKLLCLSGCKSLVTFPSTIGNLQKLVRLEMKECTGLEVLPTDVNLSSLIILNLSGCSSLRTFPLISTSIQCLYLENTAIEEVPCCIENFLRLSVLLMYCCQRLINISPNIFRLTRLMVADFTDCRGVIKALSDATVVATMEDHVSCVPLSENIEYTCERFWDEFYDEGDYNDDDDENDDADLEYILRSCSEVDWEFEVEYFSFRNCFKLERDARELILRSCFKPVALPGGEIPKYFTYRASGDSLTVTLPQSSLSQEFLRFKACVVVEPLSKGKGFISCLEVNVGGKQYKKSLFEDAELQICKTDHLFFCSFKFESEMTFNDVEFKFYCSNRIKECGVRLMYVSQETEYNQQTTRSEKRMRMTSGTSEEYINLAGDQIVADTGLTALNLELSLGQGEASSSTSLEWEALCVDDYMITKEQDEGISILYPVPGN</sequence>
<dbReference type="SMART" id="SM00255">
    <property type="entry name" value="TIR"/>
    <property type="match status" value="1"/>
</dbReference>
<evidence type="ECO:0000256" key="2">
    <source>
        <dbReference type="ARBA" id="ARBA00022614"/>
    </source>
</evidence>
<dbReference type="FunFam" id="1.10.8.430:FF:000002">
    <property type="entry name" value="Disease resistance protein (TIR-NBS-LRR class)"/>
    <property type="match status" value="1"/>
</dbReference>
<organism evidence="11">
    <name type="scientific">Arabidopsis thaliana</name>
    <name type="common">Mouse-ear cress</name>
    <dbReference type="NCBI Taxonomy" id="3702"/>
    <lineage>
        <taxon>Eukaryota</taxon>
        <taxon>Viridiplantae</taxon>
        <taxon>Streptophyta</taxon>
        <taxon>Embryophyta</taxon>
        <taxon>Tracheophyta</taxon>
        <taxon>Spermatophyta</taxon>
        <taxon>Magnoliopsida</taxon>
        <taxon>eudicotyledons</taxon>
        <taxon>Gunneridae</taxon>
        <taxon>Pentapetalae</taxon>
        <taxon>rosids</taxon>
        <taxon>malvids</taxon>
        <taxon>Brassicales</taxon>
        <taxon>Brassicaceae</taxon>
        <taxon>Camelineae</taxon>
        <taxon>Arabidopsis</taxon>
    </lineage>
</organism>
<evidence type="ECO:0000256" key="1">
    <source>
        <dbReference type="ARBA" id="ARBA00011982"/>
    </source>
</evidence>
<dbReference type="SMART" id="SM00382">
    <property type="entry name" value="AAA"/>
    <property type="match status" value="1"/>
</dbReference>
<dbReference type="SUPFAM" id="SSF52200">
    <property type="entry name" value="Toll/Interleukin receptor TIR domain"/>
    <property type="match status" value="1"/>
</dbReference>
<dbReference type="InterPro" id="IPR003593">
    <property type="entry name" value="AAA+_ATPase"/>
</dbReference>
<protein>
    <recommendedName>
        <fullName evidence="1">ADP-ribosyl cyclase/cyclic ADP-ribose hydrolase</fullName>
        <ecNumber evidence="1">3.2.2.6</ecNumber>
    </recommendedName>
</protein>
<evidence type="ECO:0000256" key="9">
    <source>
        <dbReference type="ARBA" id="ARBA00047304"/>
    </source>
</evidence>
<dbReference type="SUPFAM" id="SSF52058">
    <property type="entry name" value="L domain-like"/>
    <property type="match status" value="2"/>
</dbReference>
<dbReference type="GO" id="GO:0006952">
    <property type="term" value="P:defense response"/>
    <property type="evidence" value="ECO:0007669"/>
    <property type="project" value="UniProtKB-KW"/>
</dbReference>
<dbReference type="Pfam" id="PF20160">
    <property type="entry name" value="C-JID"/>
    <property type="match status" value="1"/>
</dbReference>
<dbReference type="InterPro" id="IPR045344">
    <property type="entry name" value="C-JID"/>
</dbReference>
<dbReference type="Gene3D" id="3.80.10.10">
    <property type="entry name" value="Ribonuclease Inhibitor"/>
    <property type="match status" value="2"/>
</dbReference>
<dbReference type="GO" id="GO:0005524">
    <property type="term" value="F:ATP binding"/>
    <property type="evidence" value="ECO:0007669"/>
    <property type="project" value="UniProtKB-KW"/>
</dbReference>
<dbReference type="Pfam" id="PF01582">
    <property type="entry name" value="TIR"/>
    <property type="match status" value="1"/>
</dbReference>
<feature type="domain" description="TIR" evidence="10">
    <location>
        <begin position="11"/>
        <end position="175"/>
    </location>
</feature>